<dbReference type="Proteomes" id="UP001174908">
    <property type="component" value="Unassembled WGS sequence"/>
</dbReference>
<feature type="domain" description="PhnB-like" evidence="1">
    <location>
        <begin position="3"/>
        <end position="139"/>
    </location>
</feature>
<name>A0ABT7NBA4_9BURK</name>
<sequence>MQVQPYLMFDGRTDEALAFYKKVLSAEVTMLMRFKENPDAGKPGAEGCGPGGMDIDPEKVMHCEFKIGSTALLASDGMCTGKPQFQGVSFALSAPDVAKAEQWFGALGEGGQVQMPMAQTFFSERFGMVADKFGVSWMVLVESKR</sequence>
<evidence type="ECO:0000313" key="3">
    <source>
        <dbReference type="Proteomes" id="UP001174908"/>
    </source>
</evidence>
<accession>A0ABT7NBA4</accession>
<proteinExistence type="predicted"/>
<evidence type="ECO:0000259" key="1">
    <source>
        <dbReference type="Pfam" id="PF06983"/>
    </source>
</evidence>
<dbReference type="InterPro" id="IPR028973">
    <property type="entry name" value="PhnB-like"/>
</dbReference>
<evidence type="ECO:0000313" key="2">
    <source>
        <dbReference type="EMBL" id="MDM0045229.1"/>
    </source>
</evidence>
<dbReference type="CDD" id="cd06588">
    <property type="entry name" value="PhnB_like"/>
    <property type="match status" value="1"/>
</dbReference>
<gene>
    <name evidence="2" type="ORF">QTH91_12105</name>
</gene>
<dbReference type="PANTHER" id="PTHR33990:SF1">
    <property type="entry name" value="PROTEIN YJDN"/>
    <property type="match status" value="1"/>
</dbReference>
<dbReference type="EMBL" id="JASZYV010000002">
    <property type="protein sequence ID" value="MDM0045229.1"/>
    <property type="molecule type" value="Genomic_DNA"/>
</dbReference>
<reference evidence="2" key="1">
    <citation type="submission" date="2023-06" db="EMBL/GenBank/DDBJ databases">
        <authorList>
            <person name="Jiang Y."/>
            <person name="Liu Q."/>
        </authorList>
    </citation>
    <scope>NUCLEOTIDE SEQUENCE</scope>
    <source>
        <strain evidence="2">CGMCC 1.12089</strain>
    </source>
</reference>
<keyword evidence="3" id="KW-1185">Reference proteome</keyword>
<organism evidence="2 3">
    <name type="scientific">Variovorax dokdonensis</name>
    <dbReference type="NCBI Taxonomy" id="344883"/>
    <lineage>
        <taxon>Bacteria</taxon>
        <taxon>Pseudomonadati</taxon>
        <taxon>Pseudomonadota</taxon>
        <taxon>Betaproteobacteria</taxon>
        <taxon>Burkholderiales</taxon>
        <taxon>Comamonadaceae</taxon>
        <taxon>Variovorax</taxon>
    </lineage>
</organism>
<dbReference type="Gene3D" id="3.10.180.10">
    <property type="entry name" value="2,3-Dihydroxybiphenyl 1,2-Dioxygenase, domain 1"/>
    <property type="match status" value="1"/>
</dbReference>
<dbReference type="PANTHER" id="PTHR33990">
    <property type="entry name" value="PROTEIN YJDN-RELATED"/>
    <property type="match status" value="1"/>
</dbReference>
<comment type="caution">
    <text evidence="2">The sequence shown here is derived from an EMBL/GenBank/DDBJ whole genome shotgun (WGS) entry which is preliminary data.</text>
</comment>
<dbReference type="SUPFAM" id="SSF54593">
    <property type="entry name" value="Glyoxalase/Bleomycin resistance protein/Dihydroxybiphenyl dioxygenase"/>
    <property type="match status" value="1"/>
</dbReference>
<dbReference type="RefSeq" id="WP_286660321.1">
    <property type="nucleotide sequence ID" value="NZ_JASZYV010000002.1"/>
</dbReference>
<dbReference type="Pfam" id="PF06983">
    <property type="entry name" value="3-dmu-9_3-mt"/>
    <property type="match status" value="1"/>
</dbReference>
<protein>
    <submittedName>
        <fullName evidence="2">VOC family protein</fullName>
    </submittedName>
</protein>
<dbReference type="InterPro" id="IPR029068">
    <property type="entry name" value="Glyas_Bleomycin-R_OHBP_Dase"/>
</dbReference>